<evidence type="ECO:0000256" key="1">
    <source>
        <dbReference type="SAM" id="MobiDB-lite"/>
    </source>
</evidence>
<protein>
    <recommendedName>
        <fullName evidence="2">At4g14310 8-bladed propeller domain-containing protein</fullName>
    </recommendedName>
</protein>
<feature type="region of interest" description="Disordered" evidence="1">
    <location>
        <begin position="1"/>
        <end position="21"/>
    </location>
</feature>
<reference evidence="3" key="1">
    <citation type="journal article" date="2021" name="Nat. Commun.">
        <title>Genomic analyses provide insights into spinach domestication and the genetic basis of agronomic traits.</title>
        <authorList>
            <person name="Cai X."/>
            <person name="Sun X."/>
            <person name="Xu C."/>
            <person name="Sun H."/>
            <person name="Wang X."/>
            <person name="Ge C."/>
            <person name="Zhang Z."/>
            <person name="Wang Q."/>
            <person name="Fei Z."/>
            <person name="Jiao C."/>
            <person name="Wang Q."/>
        </authorList>
    </citation>
    <scope>NUCLEOTIDE SEQUENCE [LARGE SCALE GENOMIC DNA]</scope>
    <source>
        <strain evidence="3">cv. Varoflay</strain>
    </source>
</reference>
<dbReference type="SUPFAM" id="SSF54001">
    <property type="entry name" value="Cysteine proteinases"/>
    <property type="match status" value="1"/>
</dbReference>
<feature type="region of interest" description="Disordered" evidence="1">
    <location>
        <begin position="589"/>
        <end position="610"/>
    </location>
</feature>
<evidence type="ECO:0000313" key="4">
    <source>
        <dbReference type="RefSeq" id="XP_056692088.1"/>
    </source>
</evidence>
<dbReference type="Proteomes" id="UP000813463">
    <property type="component" value="Chromosome 2"/>
</dbReference>
<dbReference type="PANTHER" id="PTHR34835:SF90">
    <property type="entry name" value="AMINOTRANSFERASE-LIKE PLANT MOBILE DOMAIN-CONTAINING PROTEIN"/>
    <property type="match status" value="1"/>
</dbReference>
<reference evidence="4" key="2">
    <citation type="submission" date="2025-08" db="UniProtKB">
        <authorList>
            <consortium name="RefSeq"/>
        </authorList>
    </citation>
    <scope>IDENTIFICATION</scope>
    <source>
        <tissue evidence="4">Leaf</tissue>
    </source>
</reference>
<dbReference type="Gene3D" id="3.40.395.10">
    <property type="entry name" value="Adenoviral Proteinase, Chain A"/>
    <property type="match status" value="1"/>
</dbReference>
<evidence type="ECO:0000313" key="3">
    <source>
        <dbReference type="Proteomes" id="UP000813463"/>
    </source>
</evidence>
<organism evidence="3 4">
    <name type="scientific">Spinacia oleracea</name>
    <name type="common">Spinach</name>
    <dbReference type="NCBI Taxonomy" id="3562"/>
    <lineage>
        <taxon>Eukaryota</taxon>
        <taxon>Viridiplantae</taxon>
        <taxon>Streptophyta</taxon>
        <taxon>Embryophyta</taxon>
        <taxon>Tracheophyta</taxon>
        <taxon>Spermatophyta</taxon>
        <taxon>Magnoliopsida</taxon>
        <taxon>eudicotyledons</taxon>
        <taxon>Gunneridae</taxon>
        <taxon>Pentapetalae</taxon>
        <taxon>Caryophyllales</taxon>
        <taxon>Chenopodiaceae</taxon>
        <taxon>Chenopodioideae</taxon>
        <taxon>Anserineae</taxon>
        <taxon>Spinacia</taxon>
    </lineage>
</organism>
<dbReference type="Pfam" id="PF25465">
    <property type="entry name" value="Beta-prop_At4g14310"/>
    <property type="match status" value="1"/>
</dbReference>
<accession>A0ABM3R8Z6</accession>
<proteinExistence type="predicted"/>
<evidence type="ECO:0000259" key="2">
    <source>
        <dbReference type="Pfam" id="PF25465"/>
    </source>
</evidence>
<feature type="region of interest" description="Disordered" evidence="1">
    <location>
        <begin position="329"/>
        <end position="361"/>
    </location>
</feature>
<sequence>MADNTSTPKLPKDENVTASKAAKPSLRTVSFKHIARKPTIPIKKELPKLLTRMSQNSIAQLNKTISASQRSAIENVGFGDLLSLKISKLPLHLGLFLVESFDANTCCLRIHGNEFFITEKDVHEVLGLPLGVEEINLDNDCKDVEILDCWKKQFKKFMKEKAAKKAKKVKAVKGENVKVKETFTQLIPVGVLTDHLKSSKASSDMWLRNYVVLVTSTLIHGGQNQFVNCWILRYLKEMSQIKNLNWCNFVLQCLVNSKMYWEEVEGRWFAGSLVFLMLFYVDKVALEEVRIERSLPIIKGWNCNMLSTREKLEIELGRIAFHGMNDAVDKGETSGTQKQQEEVIENENPEQNVPTEQEVPEYQSKENASACPEENEAPQIVENVNPPVEKNKFQLKQDCILELAVAANELAMAMEKFQLKAQQAYSDFPDDQRIQSLRDSASVVWDNCSSTNNVNQTENVVTPNPNITENQSGIPREERAEIPREERAEIPREERAEIPREESVLRFSQDEDDEFWRNPIVIKAWDDIVEKGIRNKNARCAQELDNEVEVDDTLPGIDTVIKFHENAIFEEAVFLEKEVAERELRLDRRRNQKKRDSPTKGKGPCEVNKRQKVENREVTLSKSLCSPYKDRMVNIKSALTPAQKAIVDYVINPQEPADEKLFVWKVGERDEFSLTRLHFQSFKQGNGMFSPIIDAWSLILNSKEQYKSDSSPARFFFSCLPAEMILEFSKESVKLRNAKFLEAADKELKRSRFEIKDIALYFFPVCRAAHYFLVCFNTLLNSMDLIDWVEGFPSYCNLMKNLRYAFAHVMGNQGSVQGNLLKKDIMNMTSCLLPFDWQSTDAAHEYCGISLMRHMEAYMGVKKWDCGLKKNDLLTMDKLASKYCVDIIKSDINEASVIIDKKIKGNDGLFCTADSISVLDFRQPSGIGLKIPKIGVTVQSVSSRGDSVYLGCSSVVSAVKK</sequence>
<dbReference type="PANTHER" id="PTHR34835">
    <property type="entry name" value="OS07G0283600 PROTEIN-RELATED"/>
    <property type="match status" value="1"/>
</dbReference>
<name>A0ABM3R8Z6_SPIOL</name>
<dbReference type="GeneID" id="130467566"/>
<gene>
    <name evidence="4" type="primary">LOC130467566</name>
</gene>
<dbReference type="RefSeq" id="XP_056692088.1">
    <property type="nucleotide sequence ID" value="XM_056836110.1"/>
</dbReference>
<dbReference type="InterPro" id="IPR038765">
    <property type="entry name" value="Papain-like_cys_pep_sf"/>
</dbReference>
<keyword evidence="3" id="KW-1185">Reference proteome</keyword>
<feature type="domain" description="At4g14310 8-bladed propeller" evidence="2">
    <location>
        <begin position="902"/>
        <end position="961"/>
    </location>
</feature>
<dbReference type="InterPro" id="IPR057442">
    <property type="entry name" value="Beta-prop_At4g14310"/>
</dbReference>